<dbReference type="InterPro" id="IPR009333">
    <property type="entry name" value="DUF992"/>
</dbReference>
<keyword evidence="1" id="KW-0732">Signal</keyword>
<dbReference type="AlphaFoldDB" id="A0A4V6IMX2"/>
<dbReference type="Proteomes" id="UP000294360">
    <property type="component" value="Chromosome"/>
</dbReference>
<organism evidence="2 3">
    <name type="scientific">Methylocella tundrae</name>
    <dbReference type="NCBI Taxonomy" id="227605"/>
    <lineage>
        <taxon>Bacteria</taxon>
        <taxon>Pseudomonadati</taxon>
        <taxon>Pseudomonadota</taxon>
        <taxon>Alphaproteobacteria</taxon>
        <taxon>Hyphomicrobiales</taxon>
        <taxon>Beijerinckiaceae</taxon>
        <taxon>Methylocella</taxon>
    </lineage>
</organism>
<protein>
    <recommendedName>
        <fullName evidence="4">DUF992 domain-containing protein</fullName>
    </recommendedName>
</protein>
<sequence>MNAIFRPRLAAWLAGAAMIGMMAGGAEARPRAGLLECNVSSGIGFIVTSNRALSCVLTPRRGPRQYYVGTIRNFGLDLGFTSGGRFAWAVFTAGSALPPFALAGEFVGASGGASFGGGVTANVLVGGNNRSISLQPLSLGVQAGVNLSAGVGALSLEPSAPPPGR</sequence>
<dbReference type="OrthoDB" id="7362478at2"/>
<accession>A0A4V6IMX2</accession>
<evidence type="ECO:0008006" key="4">
    <source>
        <dbReference type="Google" id="ProtNLM"/>
    </source>
</evidence>
<dbReference type="Pfam" id="PF06186">
    <property type="entry name" value="DUF992"/>
    <property type="match status" value="1"/>
</dbReference>
<evidence type="ECO:0000313" key="2">
    <source>
        <dbReference type="EMBL" id="VFU09799.1"/>
    </source>
</evidence>
<name>A0A4V6IMX2_METTU</name>
<dbReference type="RefSeq" id="WP_134490292.1">
    <property type="nucleotide sequence ID" value="NZ_CP139089.1"/>
</dbReference>
<feature type="signal peptide" evidence="1">
    <location>
        <begin position="1"/>
        <end position="28"/>
    </location>
</feature>
<proteinExistence type="predicted"/>
<evidence type="ECO:0000256" key="1">
    <source>
        <dbReference type="SAM" id="SignalP"/>
    </source>
</evidence>
<feature type="chain" id="PRO_5020442256" description="DUF992 domain-containing protein" evidence="1">
    <location>
        <begin position="29"/>
        <end position="165"/>
    </location>
</feature>
<dbReference type="KEGG" id="mtun:MTUNDRAET4_2912"/>
<evidence type="ECO:0000313" key="3">
    <source>
        <dbReference type="Proteomes" id="UP000294360"/>
    </source>
</evidence>
<gene>
    <name evidence="2" type="ORF">MTUNDRAET4_2912</name>
</gene>
<dbReference type="EMBL" id="LR536450">
    <property type="protein sequence ID" value="VFU09799.1"/>
    <property type="molecule type" value="Genomic_DNA"/>
</dbReference>
<reference evidence="2 3" key="1">
    <citation type="submission" date="2019-03" db="EMBL/GenBank/DDBJ databases">
        <authorList>
            <person name="Kox A.R. M."/>
        </authorList>
    </citation>
    <scope>NUCLEOTIDE SEQUENCE [LARGE SCALE GENOMIC DNA]</scope>
    <source>
        <strain evidence="2">MTUNDRAET4 annotated genome</strain>
    </source>
</reference>